<dbReference type="PROSITE" id="PS50943">
    <property type="entry name" value="HTH_CROC1"/>
    <property type="match status" value="1"/>
</dbReference>
<name>A0A9D1QTH5_9LACO</name>
<dbReference type="InterPro" id="IPR001387">
    <property type="entry name" value="Cro/C1-type_HTH"/>
</dbReference>
<evidence type="ECO:0000313" key="3">
    <source>
        <dbReference type="Proteomes" id="UP000886822"/>
    </source>
</evidence>
<dbReference type="AlphaFoldDB" id="A0A9D1QTH5"/>
<evidence type="ECO:0000313" key="2">
    <source>
        <dbReference type="EMBL" id="HIW72364.1"/>
    </source>
</evidence>
<comment type="caution">
    <text evidence="2">The sequence shown here is derived from an EMBL/GenBank/DDBJ whole genome shotgun (WGS) entry which is preliminary data.</text>
</comment>
<dbReference type="CDD" id="cd00093">
    <property type="entry name" value="HTH_XRE"/>
    <property type="match status" value="1"/>
</dbReference>
<sequence>MKLLENIQSVAKSRNVSITEIERSCSLGANSIYNWNHHYPSIDKVALVAKFLNVRIDSLLTTDKTFSDRIGESLTDQLTIDVIRQMDILNDAHKQRIFAYSQAQIENQARNNKD</sequence>
<accession>A0A9D1QTH5</accession>
<dbReference type="GO" id="GO:0003677">
    <property type="term" value="F:DNA binding"/>
    <property type="evidence" value="ECO:0007669"/>
    <property type="project" value="InterPro"/>
</dbReference>
<dbReference type="InterPro" id="IPR010982">
    <property type="entry name" value="Lambda_DNA-bd_dom_sf"/>
</dbReference>
<reference evidence="2" key="1">
    <citation type="journal article" date="2021" name="PeerJ">
        <title>Extensive microbial diversity within the chicken gut microbiome revealed by metagenomics and culture.</title>
        <authorList>
            <person name="Gilroy R."/>
            <person name="Ravi A."/>
            <person name="Getino M."/>
            <person name="Pursley I."/>
            <person name="Horton D.L."/>
            <person name="Alikhan N.F."/>
            <person name="Baker D."/>
            <person name="Gharbi K."/>
            <person name="Hall N."/>
            <person name="Watson M."/>
            <person name="Adriaenssens E.M."/>
            <person name="Foster-Nyarko E."/>
            <person name="Jarju S."/>
            <person name="Secka A."/>
            <person name="Antonio M."/>
            <person name="Oren A."/>
            <person name="Chaudhuri R.R."/>
            <person name="La Ragione R."/>
            <person name="Hildebrand F."/>
            <person name="Pallen M.J."/>
        </authorList>
    </citation>
    <scope>NUCLEOTIDE SEQUENCE</scope>
    <source>
        <strain evidence="2">CHK173-259</strain>
    </source>
</reference>
<gene>
    <name evidence="2" type="ORF">H9875_07025</name>
</gene>
<organism evidence="2 3">
    <name type="scientific">Candidatus Levilactobacillus faecigallinarum</name>
    <dbReference type="NCBI Taxonomy" id="2838638"/>
    <lineage>
        <taxon>Bacteria</taxon>
        <taxon>Bacillati</taxon>
        <taxon>Bacillota</taxon>
        <taxon>Bacilli</taxon>
        <taxon>Lactobacillales</taxon>
        <taxon>Lactobacillaceae</taxon>
        <taxon>Levilactobacillus</taxon>
    </lineage>
</organism>
<dbReference type="Gene3D" id="1.10.260.40">
    <property type="entry name" value="lambda repressor-like DNA-binding domains"/>
    <property type="match status" value="1"/>
</dbReference>
<dbReference type="Proteomes" id="UP000886822">
    <property type="component" value="Unassembled WGS sequence"/>
</dbReference>
<reference evidence="2" key="2">
    <citation type="submission" date="2021-04" db="EMBL/GenBank/DDBJ databases">
        <authorList>
            <person name="Gilroy R."/>
        </authorList>
    </citation>
    <scope>NUCLEOTIDE SEQUENCE</scope>
    <source>
        <strain evidence="2">CHK173-259</strain>
    </source>
</reference>
<evidence type="ECO:0000259" key="1">
    <source>
        <dbReference type="PROSITE" id="PS50943"/>
    </source>
</evidence>
<dbReference type="EMBL" id="DXGJ01000053">
    <property type="protein sequence ID" value="HIW72364.1"/>
    <property type="molecule type" value="Genomic_DNA"/>
</dbReference>
<feature type="domain" description="HTH cro/C1-type" evidence="1">
    <location>
        <begin position="36"/>
        <end position="59"/>
    </location>
</feature>
<proteinExistence type="predicted"/>
<protein>
    <submittedName>
        <fullName evidence="2">Helix-turn-helix domain-containing protein</fullName>
    </submittedName>
</protein>